<evidence type="ECO:0000313" key="2">
    <source>
        <dbReference type="Proteomes" id="UP000324800"/>
    </source>
</evidence>
<organism evidence="1 2">
    <name type="scientific">Streblomastix strix</name>
    <dbReference type="NCBI Taxonomy" id="222440"/>
    <lineage>
        <taxon>Eukaryota</taxon>
        <taxon>Metamonada</taxon>
        <taxon>Preaxostyla</taxon>
        <taxon>Oxymonadida</taxon>
        <taxon>Streblomastigidae</taxon>
        <taxon>Streblomastix</taxon>
    </lineage>
</organism>
<sequence>MTDPTTGTSDNINSAVNYYCSDPEGHEIELIDSEHNE</sequence>
<evidence type="ECO:0000313" key="1">
    <source>
        <dbReference type="EMBL" id="KAA6327575.1"/>
    </source>
</evidence>
<feature type="non-terminal residue" evidence="1">
    <location>
        <position position="37"/>
    </location>
</feature>
<evidence type="ECO:0008006" key="3">
    <source>
        <dbReference type="Google" id="ProtNLM"/>
    </source>
</evidence>
<dbReference type="AlphaFoldDB" id="A0A5J4R1Z3"/>
<reference evidence="1 2" key="1">
    <citation type="submission" date="2019-03" db="EMBL/GenBank/DDBJ databases">
        <title>Single cell metagenomics reveals metabolic interactions within the superorganism composed of flagellate Streblomastix strix and complex community of Bacteroidetes bacteria on its surface.</title>
        <authorList>
            <person name="Treitli S.C."/>
            <person name="Kolisko M."/>
            <person name="Husnik F."/>
            <person name="Keeling P."/>
            <person name="Hampl V."/>
        </authorList>
    </citation>
    <scope>NUCLEOTIDE SEQUENCE [LARGE SCALE GENOMIC DNA]</scope>
    <source>
        <strain evidence="1">ST1C</strain>
    </source>
</reference>
<name>A0A5J4R1Z3_9EUKA</name>
<dbReference type="EMBL" id="SNRW01043527">
    <property type="protein sequence ID" value="KAA6327575.1"/>
    <property type="molecule type" value="Genomic_DNA"/>
</dbReference>
<comment type="caution">
    <text evidence="1">The sequence shown here is derived from an EMBL/GenBank/DDBJ whole genome shotgun (WGS) entry which is preliminary data.</text>
</comment>
<accession>A0A5J4R1Z3</accession>
<gene>
    <name evidence="1" type="ORF">EZS28_053807</name>
</gene>
<protein>
    <recommendedName>
        <fullName evidence="3">VOC domain-containing protein</fullName>
    </recommendedName>
</protein>
<dbReference type="Proteomes" id="UP000324800">
    <property type="component" value="Unassembled WGS sequence"/>
</dbReference>
<proteinExistence type="predicted"/>